<keyword evidence="2" id="KW-1185">Reference proteome</keyword>
<dbReference type="Proteomes" id="UP001234297">
    <property type="component" value="Chromosome 10"/>
</dbReference>
<evidence type="ECO:0000313" key="2">
    <source>
        <dbReference type="Proteomes" id="UP001234297"/>
    </source>
</evidence>
<name>A0ACC2KKK2_PERAE</name>
<gene>
    <name evidence="1" type="ORF">MRB53_030167</name>
</gene>
<protein>
    <submittedName>
        <fullName evidence="1">Uncharacterized protein</fullName>
    </submittedName>
</protein>
<evidence type="ECO:0000313" key="1">
    <source>
        <dbReference type="EMBL" id="KAJ8621638.1"/>
    </source>
</evidence>
<accession>A0ACC2KKK2</accession>
<organism evidence="1 2">
    <name type="scientific">Persea americana</name>
    <name type="common">Avocado</name>
    <dbReference type="NCBI Taxonomy" id="3435"/>
    <lineage>
        <taxon>Eukaryota</taxon>
        <taxon>Viridiplantae</taxon>
        <taxon>Streptophyta</taxon>
        <taxon>Embryophyta</taxon>
        <taxon>Tracheophyta</taxon>
        <taxon>Spermatophyta</taxon>
        <taxon>Magnoliopsida</taxon>
        <taxon>Magnoliidae</taxon>
        <taxon>Laurales</taxon>
        <taxon>Lauraceae</taxon>
        <taxon>Persea</taxon>
    </lineage>
</organism>
<reference evidence="1 2" key="1">
    <citation type="journal article" date="2022" name="Hortic Res">
        <title>A haplotype resolved chromosomal level avocado genome allows analysis of novel avocado genes.</title>
        <authorList>
            <person name="Nath O."/>
            <person name="Fletcher S.J."/>
            <person name="Hayward A."/>
            <person name="Shaw L.M."/>
            <person name="Masouleh A.K."/>
            <person name="Furtado A."/>
            <person name="Henry R.J."/>
            <person name="Mitter N."/>
        </authorList>
    </citation>
    <scope>NUCLEOTIDE SEQUENCE [LARGE SCALE GENOMIC DNA]</scope>
    <source>
        <strain evidence="2">cv. Hass</strain>
    </source>
</reference>
<dbReference type="EMBL" id="CM056818">
    <property type="protein sequence ID" value="KAJ8621638.1"/>
    <property type="molecule type" value="Genomic_DNA"/>
</dbReference>
<comment type="caution">
    <text evidence="1">The sequence shown here is derived from an EMBL/GenBank/DDBJ whole genome shotgun (WGS) entry which is preliminary data.</text>
</comment>
<sequence length="68" mass="7754">MEKSQPQILCAKEALDLLNCVTDPNFDQEKCIRLLNSLRNCVLQKKVKKFTLDETNSSEAATIVKEKQ</sequence>
<proteinExistence type="predicted"/>